<dbReference type="AlphaFoldDB" id="A0A131YC03"/>
<accession>A0A131YC03</accession>
<reference evidence="2" key="1">
    <citation type="journal article" date="2016" name="Ticks Tick Borne Dis.">
        <title>De novo assembly and annotation of the salivary gland transcriptome of Rhipicephalus appendiculatus male and female ticks during blood feeding.</title>
        <authorList>
            <person name="de Castro M.H."/>
            <person name="de Klerk D."/>
            <person name="Pienaar R."/>
            <person name="Latif A.A."/>
            <person name="Rees D.J."/>
            <person name="Mans B.J."/>
        </authorList>
    </citation>
    <scope>NUCLEOTIDE SEQUENCE</scope>
    <source>
        <tissue evidence="2">Salivary glands</tissue>
    </source>
</reference>
<dbReference type="EMBL" id="GEDV01011664">
    <property type="protein sequence ID" value="JAP76893.1"/>
    <property type="molecule type" value="Transcribed_RNA"/>
</dbReference>
<feature type="chain" id="PRO_5007284569" description="Secreted protein" evidence="1">
    <location>
        <begin position="21"/>
        <end position="88"/>
    </location>
</feature>
<protein>
    <recommendedName>
        <fullName evidence="3">Secreted protein</fullName>
    </recommendedName>
</protein>
<name>A0A131YC03_RHIAP</name>
<organism evidence="2">
    <name type="scientific">Rhipicephalus appendiculatus</name>
    <name type="common">Brown ear tick</name>
    <dbReference type="NCBI Taxonomy" id="34631"/>
    <lineage>
        <taxon>Eukaryota</taxon>
        <taxon>Metazoa</taxon>
        <taxon>Ecdysozoa</taxon>
        <taxon>Arthropoda</taxon>
        <taxon>Chelicerata</taxon>
        <taxon>Arachnida</taxon>
        <taxon>Acari</taxon>
        <taxon>Parasitiformes</taxon>
        <taxon>Ixodida</taxon>
        <taxon>Ixodoidea</taxon>
        <taxon>Ixodidae</taxon>
        <taxon>Rhipicephalinae</taxon>
        <taxon>Rhipicephalus</taxon>
        <taxon>Rhipicephalus</taxon>
    </lineage>
</organism>
<evidence type="ECO:0000313" key="2">
    <source>
        <dbReference type="EMBL" id="JAP76893.1"/>
    </source>
</evidence>
<evidence type="ECO:0000256" key="1">
    <source>
        <dbReference type="SAM" id="SignalP"/>
    </source>
</evidence>
<sequence length="88" mass="10034">MHFCLLICILCQHIFNLGSCYVKACTLRRVSTPSLGFASGDLMLFRIRKKIVTFNTRDCVCMLYYQNAVRVSVAQHVQRLPKTSGMCL</sequence>
<feature type="signal peptide" evidence="1">
    <location>
        <begin position="1"/>
        <end position="20"/>
    </location>
</feature>
<keyword evidence="1" id="KW-0732">Signal</keyword>
<proteinExistence type="predicted"/>
<evidence type="ECO:0008006" key="3">
    <source>
        <dbReference type="Google" id="ProtNLM"/>
    </source>
</evidence>